<gene>
    <name evidence="1" type="ORF">MM415B04100_0009</name>
</gene>
<dbReference type="AlphaFoldDB" id="A0A6M3LLZ3"/>
<organism evidence="1">
    <name type="scientific">viral metagenome</name>
    <dbReference type="NCBI Taxonomy" id="1070528"/>
    <lineage>
        <taxon>unclassified sequences</taxon>
        <taxon>metagenomes</taxon>
        <taxon>organismal metagenomes</taxon>
    </lineage>
</organism>
<dbReference type="NCBIfam" id="NF041591">
    <property type="entry name" value="CxxC_VVA0879"/>
    <property type="match status" value="1"/>
</dbReference>
<name>A0A6M3LLZ3_9ZZZZ</name>
<dbReference type="EMBL" id="MT143181">
    <property type="protein sequence ID" value="QJA93835.1"/>
    <property type="molecule type" value="Genomic_DNA"/>
</dbReference>
<accession>A0A6M3LLZ3</accession>
<protein>
    <submittedName>
        <fullName evidence="1">Uncharacterized protein</fullName>
    </submittedName>
</protein>
<dbReference type="InterPro" id="IPR048166">
    <property type="entry name" value="VVA0879-like"/>
</dbReference>
<evidence type="ECO:0000313" key="1">
    <source>
        <dbReference type="EMBL" id="QJA93835.1"/>
    </source>
</evidence>
<proteinExistence type="predicted"/>
<sequence length="136" mass="15371">MTKIQISELSSVEGPNLKEISLKDWLAEGERLFGADKKLWKWKCSNCGHVQSISDFIELRNKKILPADFDVGTVVYFSCIGRFDTRIPEKDIGTVWNKKSPCNYTLGGLFVFANTFVIGEDGQRHPAFDFAKGMCE</sequence>
<reference evidence="1" key="1">
    <citation type="submission" date="2020-03" db="EMBL/GenBank/DDBJ databases">
        <title>The deep terrestrial virosphere.</title>
        <authorList>
            <person name="Holmfeldt K."/>
            <person name="Nilsson E."/>
            <person name="Simone D."/>
            <person name="Lopez-Fernandez M."/>
            <person name="Wu X."/>
            <person name="de Brujin I."/>
            <person name="Lundin D."/>
            <person name="Andersson A."/>
            <person name="Bertilsson S."/>
            <person name="Dopson M."/>
        </authorList>
    </citation>
    <scope>NUCLEOTIDE SEQUENCE</scope>
    <source>
        <strain evidence="1">MM415B04100</strain>
    </source>
</reference>